<feature type="compositionally biased region" description="Low complexity" evidence="3">
    <location>
        <begin position="257"/>
        <end position="270"/>
    </location>
</feature>
<comment type="similarity">
    <text evidence="2">Belongs to the short-chain dehydrogenases/reductases (SDR) family.</text>
</comment>
<keyword evidence="1" id="KW-0560">Oxidoreductase</keyword>
<dbReference type="AlphaFoldDB" id="A0A1E7JHQ1"/>
<dbReference type="SUPFAM" id="SSF51735">
    <property type="entry name" value="NAD(P)-binding Rossmann-fold domains"/>
    <property type="match status" value="1"/>
</dbReference>
<dbReference type="PRINTS" id="PR00081">
    <property type="entry name" value="GDHRDH"/>
</dbReference>
<dbReference type="RefSeq" id="WP_070010604.1">
    <property type="nucleotide sequence ID" value="NZ_LJGS01000039.1"/>
</dbReference>
<dbReference type="PANTHER" id="PTHR43157:SF31">
    <property type="entry name" value="PHOSPHATIDYLINOSITOL-GLYCAN BIOSYNTHESIS CLASS F PROTEIN"/>
    <property type="match status" value="1"/>
</dbReference>
<protein>
    <submittedName>
        <fullName evidence="4">Oxidoreductase</fullName>
    </submittedName>
</protein>
<dbReference type="PRINTS" id="PR00080">
    <property type="entry name" value="SDRFAMILY"/>
</dbReference>
<dbReference type="PANTHER" id="PTHR43157">
    <property type="entry name" value="PHOSPHATIDYLINOSITOL-GLYCAN BIOSYNTHESIS CLASS F PROTEIN-RELATED"/>
    <property type="match status" value="1"/>
</dbReference>
<feature type="region of interest" description="Disordered" evidence="3">
    <location>
        <begin position="249"/>
        <end position="271"/>
    </location>
</feature>
<dbReference type="PATRIC" id="fig|933944.5.peg.3905"/>
<accession>A0A1E7JHQ1</accession>
<evidence type="ECO:0000256" key="3">
    <source>
        <dbReference type="SAM" id="MobiDB-lite"/>
    </source>
</evidence>
<evidence type="ECO:0000313" key="4">
    <source>
        <dbReference type="EMBL" id="OEU85989.1"/>
    </source>
</evidence>
<sequence>MTTSAWTAQQLPDLSGRTVVVTGANSGLGLITARETARAGAHVVLAVRDTARGEAAASTVPGSTEVRRLDLADLASVRAFAEEWQGTLDLLINNAGVMAIPERRTADGFEMQIGTNHLGHFALTNLLLPHITGRVVTVSSTAHRMGRIAFDDLNSHSGYSRWRAYGQSKLANLLFTAELARRLEAVSSPVTAHAAHPGYAATNLQSHSGSKVENAFMTVTNRLVAQRDEMGALPTLYAATQPLPSGSYTGPGGLMESRGYPAPARRSAAARNERDAERLWGLSESLTGVAFPLAPAASGRA</sequence>
<gene>
    <name evidence="4" type="ORF">AN215_26940</name>
</gene>
<organism evidence="4 5">
    <name type="scientific">Streptomyces abyssalis</name>
    <dbReference type="NCBI Taxonomy" id="933944"/>
    <lineage>
        <taxon>Bacteria</taxon>
        <taxon>Bacillati</taxon>
        <taxon>Actinomycetota</taxon>
        <taxon>Actinomycetes</taxon>
        <taxon>Kitasatosporales</taxon>
        <taxon>Streptomycetaceae</taxon>
        <taxon>Streptomyces</taxon>
    </lineage>
</organism>
<evidence type="ECO:0000256" key="1">
    <source>
        <dbReference type="ARBA" id="ARBA00023002"/>
    </source>
</evidence>
<evidence type="ECO:0000256" key="2">
    <source>
        <dbReference type="RuleBase" id="RU000363"/>
    </source>
</evidence>
<dbReference type="NCBIfam" id="NF004846">
    <property type="entry name" value="PRK06197.1"/>
    <property type="match status" value="1"/>
</dbReference>
<dbReference type="Gene3D" id="3.40.50.720">
    <property type="entry name" value="NAD(P)-binding Rossmann-like Domain"/>
    <property type="match status" value="1"/>
</dbReference>
<dbReference type="STRING" id="933944.AN215_26940"/>
<name>A0A1E7JHQ1_9ACTN</name>
<evidence type="ECO:0000313" key="5">
    <source>
        <dbReference type="Proteomes" id="UP000176087"/>
    </source>
</evidence>
<dbReference type="InterPro" id="IPR036291">
    <property type="entry name" value="NAD(P)-bd_dom_sf"/>
</dbReference>
<comment type="caution">
    <text evidence="4">The sequence shown here is derived from an EMBL/GenBank/DDBJ whole genome shotgun (WGS) entry which is preliminary data.</text>
</comment>
<dbReference type="Pfam" id="PF00106">
    <property type="entry name" value="adh_short"/>
    <property type="match status" value="1"/>
</dbReference>
<dbReference type="CDD" id="cd05327">
    <property type="entry name" value="retinol-DH_like_SDR_c_like"/>
    <property type="match status" value="1"/>
</dbReference>
<proteinExistence type="inferred from homology"/>
<reference evidence="4 5" key="1">
    <citation type="journal article" date="2016" name="Front. Microbiol.">
        <title>Comparative Genomics Analysis of Streptomyces Species Reveals Their Adaptation to the Marine Environment and Their Diversity at the Genomic Level.</title>
        <authorList>
            <person name="Tian X."/>
            <person name="Zhang Z."/>
            <person name="Yang T."/>
            <person name="Chen M."/>
            <person name="Li J."/>
            <person name="Chen F."/>
            <person name="Yang J."/>
            <person name="Li W."/>
            <person name="Zhang B."/>
            <person name="Zhang Z."/>
            <person name="Wu J."/>
            <person name="Zhang C."/>
            <person name="Long L."/>
            <person name="Xiao J."/>
        </authorList>
    </citation>
    <scope>NUCLEOTIDE SEQUENCE [LARGE SCALE GENOMIC DNA]</scope>
    <source>
        <strain evidence="4 5">SCSIO 10390</strain>
    </source>
</reference>
<dbReference type="OrthoDB" id="4577644at2"/>
<dbReference type="EMBL" id="LJGT01000041">
    <property type="protein sequence ID" value="OEU85989.1"/>
    <property type="molecule type" value="Genomic_DNA"/>
</dbReference>
<dbReference type="GO" id="GO:0016491">
    <property type="term" value="F:oxidoreductase activity"/>
    <property type="evidence" value="ECO:0007669"/>
    <property type="project" value="UniProtKB-KW"/>
</dbReference>
<dbReference type="Proteomes" id="UP000176087">
    <property type="component" value="Unassembled WGS sequence"/>
</dbReference>
<keyword evidence="5" id="KW-1185">Reference proteome</keyword>
<dbReference type="InterPro" id="IPR002347">
    <property type="entry name" value="SDR_fam"/>
</dbReference>